<evidence type="ECO:0000256" key="2">
    <source>
        <dbReference type="ARBA" id="ARBA00023043"/>
    </source>
</evidence>
<reference evidence="5" key="1">
    <citation type="submission" date="2025-08" db="UniProtKB">
        <authorList>
            <consortium name="RefSeq"/>
        </authorList>
    </citation>
    <scope>IDENTIFICATION</scope>
</reference>
<dbReference type="Proteomes" id="UP000515156">
    <property type="component" value="Chromosome 12"/>
</dbReference>
<dbReference type="InterPro" id="IPR036770">
    <property type="entry name" value="Ankyrin_rpt-contain_sf"/>
</dbReference>
<keyword evidence="4" id="KW-1185">Reference proteome</keyword>
<dbReference type="PANTHER" id="PTHR24124:SF7">
    <property type="entry name" value="NF-KAPPA-B INHIBITOR DELTA"/>
    <property type="match status" value="1"/>
</dbReference>
<dbReference type="InterPro" id="IPR002110">
    <property type="entry name" value="Ankyrin_rpt"/>
</dbReference>
<dbReference type="Gene3D" id="1.25.40.20">
    <property type="entry name" value="Ankyrin repeat-containing domain"/>
    <property type="match status" value="1"/>
</dbReference>
<dbReference type="SMART" id="SM00248">
    <property type="entry name" value="ANK"/>
    <property type="match status" value="2"/>
</dbReference>
<dbReference type="Pfam" id="PF12796">
    <property type="entry name" value="Ank_2"/>
    <property type="match status" value="1"/>
</dbReference>
<evidence type="ECO:0000256" key="3">
    <source>
        <dbReference type="PROSITE-ProRule" id="PRU00023"/>
    </source>
</evidence>
<evidence type="ECO:0000313" key="5">
    <source>
        <dbReference type="RefSeq" id="XP_030077566.1"/>
    </source>
</evidence>
<gene>
    <name evidence="5" type="primary">LOC115482135</name>
</gene>
<protein>
    <submittedName>
        <fullName evidence="5">NF-kappa-B inhibitor delta-like</fullName>
    </submittedName>
</protein>
<sequence length="147" mass="16343">MLAVVSETLVPLTEYQSLCSLWNPEKKAAGLYAHSKESKQDLKSNKTVLHYAVQDVNLPLLKFFLELEMPKPSKLVNSQAHGNTALHMAAALHHESEQEEIIRLLLKHGADPSARNLENHQAIHLVQAGETGDQIKKLLKKGRGILV</sequence>
<organism evidence="4 5">
    <name type="scientific">Microcaecilia unicolor</name>
    <dbReference type="NCBI Taxonomy" id="1415580"/>
    <lineage>
        <taxon>Eukaryota</taxon>
        <taxon>Metazoa</taxon>
        <taxon>Chordata</taxon>
        <taxon>Craniata</taxon>
        <taxon>Vertebrata</taxon>
        <taxon>Euteleostomi</taxon>
        <taxon>Amphibia</taxon>
        <taxon>Gymnophiona</taxon>
        <taxon>Siphonopidae</taxon>
        <taxon>Microcaecilia</taxon>
    </lineage>
</organism>
<dbReference type="PROSITE" id="PS50297">
    <property type="entry name" value="ANK_REP_REGION"/>
    <property type="match status" value="1"/>
</dbReference>
<dbReference type="PRINTS" id="PR01415">
    <property type="entry name" value="ANKYRIN"/>
</dbReference>
<dbReference type="GO" id="GO:0005634">
    <property type="term" value="C:nucleus"/>
    <property type="evidence" value="ECO:0007669"/>
    <property type="project" value="TreeGrafter"/>
</dbReference>
<keyword evidence="2 3" id="KW-0040">ANK repeat</keyword>
<feature type="repeat" description="ANK" evidence="3">
    <location>
        <begin position="81"/>
        <end position="117"/>
    </location>
</feature>
<dbReference type="AlphaFoldDB" id="A0A6P7ZUF2"/>
<dbReference type="InParanoid" id="A0A6P7ZUF2"/>
<dbReference type="SUPFAM" id="SSF48403">
    <property type="entry name" value="Ankyrin repeat"/>
    <property type="match status" value="1"/>
</dbReference>
<accession>A0A6P7ZUF2</accession>
<name>A0A6P7ZUF2_9AMPH</name>
<evidence type="ECO:0000313" key="4">
    <source>
        <dbReference type="Proteomes" id="UP000515156"/>
    </source>
</evidence>
<evidence type="ECO:0000256" key="1">
    <source>
        <dbReference type="ARBA" id="ARBA00022737"/>
    </source>
</evidence>
<dbReference type="GO" id="GO:0010468">
    <property type="term" value="P:regulation of gene expression"/>
    <property type="evidence" value="ECO:0007669"/>
    <property type="project" value="TreeGrafter"/>
</dbReference>
<dbReference type="KEGG" id="muo:115482135"/>
<proteinExistence type="predicted"/>
<dbReference type="PANTHER" id="PTHR24124">
    <property type="entry name" value="ANKYRIN REPEAT FAMILY A"/>
    <property type="match status" value="1"/>
</dbReference>
<dbReference type="RefSeq" id="XP_030077566.1">
    <property type="nucleotide sequence ID" value="XM_030221706.1"/>
</dbReference>
<keyword evidence="1" id="KW-0677">Repeat</keyword>
<dbReference type="PROSITE" id="PS50088">
    <property type="entry name" value="ANK_REPEAT"/>
    <property type="match status" value="1"/>
</dbReference>
<dbReference type="OrthoDB" id="194358at2759"/>
<dbReference type="GeneID" id="115482135"/>